<dbReference type="Pfam" id="PF02557">
    <property type="entry name" value="VanY"/>
    <property type="match status" value="1"/>
</dbReference>
<dbReference type="Gene3D" id="3.30.1380.10">
    <property type="match status" value="1"/>
</dbReference>
<evidence type="ECO:0000313" key="5">
    <source>
        <dbReference type="Proteomes" id="UP000638043"/>
    </source>
</evidence>
<keyword evidence="2" id="KW-0732">Signal</keyword>
<sequence length="328" mass="34301">MTSPLRSDVRRAQMLRRAERRRRRAIVTIASAASACVMIVAGAALTTGAGSAGAAPQPVVAAETPSPAPTPSPTADPQEPAERADSAEEAFCDDAVKSAIDSGDAEAVVVAAGGGEAFREGVVSGAADGCIALDHPAWSWVVVNKQRPIEPIDFAPETVVPETFSPIGSTLTPAAAEALDALAHAVEETGEGSIGLSSGYRDYASQVTAHDSLVAELGEEQAELTSARPGYSEHQLGLAADLVACDGQICGTIYEFGSTPQGQWVDANAWKYGFIVRYGEPGTDTTGYESEPWHLRYVGVELAKAYAEGGYETYEDFWGLPAATDYDS</sequence>
<comment type="caution">
    <text evidence="4">The sequence shown here is derived from an EMBL/GenBank/DDBJ whole genome shotgun (WGS) entry which is preliminary data.</text>
</comment>
<dbReference type="PANTHER" id="PTHR34385">
    <property type="entry name" value="D-ALANYL-D-ALANINE CARBOXYPEPTIDASE"/>
    <property type="match status" value="1"/>
</dbReference>
<evidence type="ECO:0000256" key="2">
    <source>
        <dbReference type="SAM" id="SignalP"/>
    </source>
</evidence>
<feature type="signal peptide" evidence="2">
    <location>
        <begin position="1"/>
        <end position="43"/>
    </location>
</feature>
<keyword evidence="5" id="KW-1185">Reference proteome</keyword>
<dbReference type="CDD" id="cd14852">
    <property type="entry name" value="LD-carboxypeptidase"/>
    <property type="match status" value="1"/>
</dbReference>
<evidence type="ECO:0000259" key="3">
    <source>
        <dbReference type="Pfam" id="PF02557"/>
    </source>
</evidence>
<feature type="domain" description="D-alanyl-D-alanine carboxypeptidase-like core" evidence="3">
    <location>
        <begin position="170"/>
        <end position="299"/>
    </location>
</feature>
<name>A0ABQ2N187_9MICO</name>
<dbReference type="Proteomes" id="UP000638043">
    <property type="component" value="Unassembled WGS sequence"/>
</dbReference>
<protein>
    <recommendedName>
        <fullName evidence="3">D-alanyl-D-alanine carboxypeptidase-like core domain-containing protein</fullName>
    </recommendedName>
</protein>
<feature type="region of interest" description="Disordered" evidence="1">
    <location>
        <begin position="51"/>
        <end position="88"/>
    </location>
</feature>
<dbReference type="InterPro" id="IPR009045">
    <property type="entry name" value="Zn_M74/Hedgehog-like"/>
</dbReference>
<feature type="compositionally biased region" description="Low complexity" evidence="1">
    <location>
        <begin position="51"/>
        <end position="65"/>
    </location>
</feature>
<reference evidence="5" key="1">
    <citation type="journal article" date="2019" name="Int. J. Syst. Evol. Microbiol.">
        <title>The Global Catalogue of Microorganisms (GCM) 10K type strain sequencing project: providing services to taxonomists for standard genome sequencing and annotation.</title>
        <authorList>
            <consortium name="The Broad Institute Genomics Platform"/>
            <consortium name="The Broad Institute Genome Sequencing Center for Infectious Disease"/>
            <person name="Wu L."/>
            <person name="Ma J."/>
        </authorList>
    </citation>
    <scope>NUCLEOTIDE SEQUENCE [LARGE SCALE GENOMIC DNA]</scope>
    <source>
        <strain evidence="5">CGMCC 4.7181</strain>
    </source>
</reference>
<gene>
    <name evidence="4" type="ORF">GCM10010910_20170</name>
</gene>
<dbReference type="RefSeq" id="WP_188701517.1">
    <property type="nucleotide sequence ID" value="NZ_BMMQ01000006.1"/>
</dbReference>
<organism evidence="4 5">
    <name type="scientific">Microbacterium nanhaiense</name>
    <dbReference type="NCBI Taxonomy" id="1301026"/>
    <lineage>
        <taxon>Bacteria</taxon>
        <taxon>Bacillati</taxon>
        <taxon>Actinomycetota</taxon>
        <taxon>Actinomycetes</taxon>
        <taxon>Micrococcales</taxon>
        <taxon>Microbacteriaceae</taxon>
        <taxon>Microbacterium</taxon>
    </lineage>
</organism>
<dbReference type="SUPFAM" id="SSF55166">
    <property type="entry name" value="Hedgehog/DD-peptidase"/>
    <property type="match status" value="1"/>
</dbReference>
<dbReference type="InterPro" id="IPR003709">
    <property type="entry name" value="VanY-like_core_dom"/>
</dbReference>
<evidence type="ECO:0000256" key="1">
    <source>
        <dbReference type="SAM" id="MobiDB-lite"/>
    </source>
</evidence>
<dbReference type="InterPro" id="IPR058193">
    <property type="entry name" value="VanY/YodJ_core_dom"/>
</dbReference>
<feature type="chain" id="PRO_5046652205" description="D-alanyl-D-alanine carboxypeptidase-like core domain-containing protein" evidence="2">
    <location>
        <begin position="44"/>
        <end position="328"/>
    </location>
</feature>
<proteinExistence type="predicted"/>
<dbReference type="PANTHER" id="PTHR34385:SF1">
    <property type="entry name" value="PEPTIDOGLYCAN L-ALANYL-D-GLUTAMATE ENDOPEPTIDASE CWLK"/>
    <property type="match status" value="1"/>
</dbReference>
<evidence type="ECO:0000313" key="4">
    <source>
        <dbReference type="EMBL" id="GGO64701.1"/>
    </source>
</evidence>
<dbReference type="InterPro" id="IPR052179">
    <property type="entry name" value="DD-CPase-like"/>
</dbReference>
<accession>A0ABQ2N187</accession>
<dbReference type="EMBL" id="BMMQ01000006">
    <property type="protein sequence ID" value="GGO64701.1"/>
    <property type="molecule type" value="Genomic_DNA"/>
</dbReference>